<evidence type="ECO:0000313" key="3">
    <source>
        <dbReference type="Proteomes" id="UP000635565"/>
    </source>
</evidence>
<accession>A0ABQ3VUK6</accession>
<reference evidence="2 3" key="1">
    <citation type="journal article" date="2021" name="Int. J. Syst. Evol. Microbiol.">
        <title>Reticulibacter mediterranei gen. nov., sp. nov., within the new family Reticulibacteraceae fam. nov., and Ktedonospora formicarum gen. nov., sp. nov., Ktedonobacter robiniae sp. nov., Dictyobacter formicarum sp. nov. and Dictyobacter arantiisoli sp. nov., belonging to the class Ktedonobacteria.</title>
        <authorList>
            <person name="Yabe S."/>
            <person name="Zheng Y."/>
            <person name="Wang C.M."/>
            <person name="Sakai Y."/>
            <person name="Abe K."/>
            <person name="Yokota A."/>
            <person name="Donadio S."/>
            <person name="Cavaletti L."/>
            <person name="Monciardini P."/>
        </authorList>
    </citation>
    <scope>NUCLEOTIDE SEQUENCE [LARGE SCALE GENOMIC DNA]</scope>
    <source>
        <strain evidence="2 3">SOSP1-9</strain>
    </source>
</reference>
<dbReference type="RefSeq" id="WP_201366318.1">
    <property type="nucleotide sequence ID" value="NZ_BNJJ01000027.1"/>
</dbReference>
<evidence type="ECO:0000313" key="2">
    <source>
        <dbReference type="EMBL" id="GHO88771.1"/>
    </source>
</evidence>
<keyword evidence="1" id="KW-0812">Transmembrane</keyword>
<evidence type="ECO:0000256" key="1">
    <source>
        <dbReference type="SAM" id="Phobius"/>
    </source>
</evidence>
<comment type="caution">
    <text evidence="2">The sequence shown here is derived from an EMBL/GenBank/DDBJ whole genome shotgun (WGS) entry which is preliminary data.</text>
</comment>
<feature type="transmembrane region" description="Helical" evidence="1">
    <location>
        <begin position="114"/>
        <end position="137"/>
    </location>
</feature>
<keyword evidence="1" id="KW-1133">Transmembrane helix</keyword>
<feature type="transmembrane region" description="Helical" evidence="1">
    <location>
        <begin position="149"/>
        <end position="170"/>
    </location>
</feature>
<keyword evidence="1" id="KW-0472">Membrane</keyword>
<dbReference type="Proteomes" id="UP000635565">
    <property type="component" value="Unassembled WGS sequence"/>
</dbReference>
<keyword evidence="3" id="KW-1185">Reference proteome</keyword>
<organism evidence="2 3">
    <name type="scientific">Dictyobacter formicarum</name>
    <dbReference type="NCBI Taxonomy" id="2778368"/>
    <lineage>
        <taxon>Bacteria</taxon>
        <taxon>Bacillati</taxon>
        <taxon>Chloroflexota</taxon>
        <taxon>Ktedonobacteria</taxon>
        <taxon>Ktedonobacterales</taxon>
        <taxon>Dictyobacteraceae</taxon>
        <taxon>Dictyobacter</taxon>
    </lineage>
</organism>
<dbReference type="EMBL" id="BNJJ01000027">
    <property type="protein sequence ID" value="GHO88771.1"/>
    <property type="molecule type" value="Genomic_DNA"/>
</dbReference>
<evidence type="ECO:0008006" key="4">
    <source>
        <dbReference type="Google" id="ProtNLM"/>
    </source>
</evidence>
<protein>
    <recommendedName>
        <fullName evidence="4">Zinc-ribbon domain-containing protein</fullName>
    </recommendedName>
</protein>
<proteinExistence type="predicted"/>
<sequence>MKRCKTCQHENAQESMYCEKCGAPLNHIYTTMDYTVPSQSMYTTIDNEAQVSPPPPPLSGYSPPQSINYVTSLAPENYQANGPYSYSSPDNNPYGSNFAGAMPFTPQPTRERSAAGSVVSSLFYLWGLFWVALGLFGTFSEDLPSDADAVILIGVVIIGVIALILLLIYYKQARIRSGWRAVWILVASVLSFLILLASEGILMIQHLSDKTEAYLQNFYIGIPLCIYGLVVTVLAFI</sequence>
<gene>
    <name evidence="2" type="ORF">KSZ_67770</name>
</gene>
<feature type="transmembrane region" description="Helical" evidence="1">
    <location>
        <begin position="182"/>
        <end position="204"/>
    </location>
</feature>
<feature type="transmembrane region" description="Helical" evidence="1">
    <location>
        <begin position="216"/>
        <end position="236"/>
    </location>
</feature>
<name>A0ABQ3VUK6_9CHLR</name>